<evidence type="ECO:0000256" key="1">
    <source>
        <dbReference type="SAM" id="SignalP"/>
    </source>
</evidence>
<keyword evidence="3" id="KW-1185">Reference proteome</keyword>
<name>A0A120CUV3_HYPSL</name>
<accession>A0A120CUV3</accession>
<feature type="chain" id="PRO_5007163957" evidence="1">
    <location>
        <begin position="24"/>
        <end position="37"/>
    </location>
</feature>
<dbReference type="Proteomes" id="UP000059074">
    <property type="component" value="Unassembled WGS sequence"/>
</dbReference>
<dbReference type="EMBL" id="LMTR01000071">
    <property type="protein sequence ID" value="KWT66810.1"/>
    <property type="molecule type" value="Genomic_DNA"/>
</dbReference>
<evidence type="ECO:0000313" key="2">
    <source>
        <dbReference type="EMBL" id="KWT66810.1"/>
    </source>
</evidence>
<comment type="caution">
    <text evidence="2">The sequence shown here is derived from an EMBL/GenBank/DDBJ whole genome shotgun (WGS) entry which is preliminary data.</text>
</comment>
<gene>
    <name evidence="2" type="ORF">APY04_2217</name>
</gene>
<sequence>MKACAAFAVVIFILCLLTFDAQRDNAAGAITYQTLNP</sequence>
<proteinExistence type="predicted"/>
<dbReference type="AlphaFoldDB" id="A0A120CUV3"/>
<organism evidence="2 3">
    <name type="scientific">Hyphomicrobium sulfonivorans</name>
    <dbReference type="NCBI Taxonomy" id="121290"/>
    <lineage>
        <taxon>Bacteria</taxon>
        <taxon>Pseudomonadati</taxon>
        <taxon>Pseudomonadota</taxon>
        <taxon>Alphaproteobacteria</taxon>
        <taxon>Hyphomicrobiales</taxon>
        <taxon>Hyphomicrobiaceae</taxon>
        <taxon>Hyphomicrobium</taxon>
    </lineage>
</organism>
<reference evidence="2 3" key="1">
    <citation type="submission" date="2015-10" db="EMBL/GenBank/DDBJ databases">
        <title>Transcriptomic analysis of a linuron degrading triple-species bacterial consortium.</title>
        <authorList>
            <person name="Albers P."/>
        </authorList>
    </citation>
    <scope>NUCLEOTIDE SEQUENCE [LARGE SCALE GENOMIC DNA]</scope>
    <source>
        <strain evidence="2 3">WDL6</strain>
    </source>
</reference>
<feature type="signal peptide" evidence="1">
    <location>
        <begin position="1"/>
        <end position="23"/>
    </location>
</feature>
<protein>
    <submittedName>
        <fullName evidence="2">Uncharacterized protein</fullName>
    </submittedName>
</protein>
<evidence type="ECO:0000313" key="3">
    <source>
        <dbReference type="Proteomes" id="UP000059074"/>
    </source>
</evidence>
<keyword evidence="1" id="KW-0732">Signal</keyword>